<evidence type="ECO:0008006" key="5">
    <source>
        <dbReference type="Google" id="ProtNLM"/>
    </source>
</evidence>
<dbReference type="Pfam" id="PF11298">
    <property type="entry name" value="DUF3099"/>
    <property type="match status" value="1"/>
</dbReference>
<dbReference type="RefSeq" id="WP_133874968.1">
    <property type="nucleotide sequence ID" value="NZ_BOMD01000013.1"/>
</dbReference>
<dbReference type="InterPro" id="IPR021449">
    <property type="entry name" value="DUF3099"/>
</dbReference>
<dbReference type="OrthoDB" id="5188998at2"/>
<feature type="transmembrane region" description="Helical" evidence="2">
    <location>
        <begin position="29"/>
        <end position="49"/>
    </location>
</feature>
<sequence length="141" mass="15714">MKKQPDRAVLITNAERSPDDQFRSRQIRYVTMMSIRAACVVIGAILVSARPPLLPLWLILCALGMVFLPWAAVLIANDRPARTKAERAASAAAREAKPQVTLPQHSAEATEYLTIDLEPTETGERWIPAEPRDRDRDRGQG</sequence>
<keyword evidence="2" id="KW-0812">Transmembrane</keyword>
<organism evidence="3 4">
    <name type="scientific">Paractinoplanes brasiliensis</name>
    <dbReference type="NCBI Taxonomy" id="52695"/>
    <lineage>
        <taxon>Bacteria</taxon>
        <taxon>Bacillati</taxon>
        <taxon>Actinomycetota</taxon>
        <taxon>Actinomycetes</taxon>
        <taxon>Micromonosporales</taxon>
        <taxon>Micromonosporaceae</taxon>
        <taxon>Paractinoplanes</taxon>
    </lineage>
</organism>
<name>A0A4R6JYQ1_9ACTN</name>
<reference evidence="3 4" key="1">
    <citation type="submission" date="2019-03" db="EMBL/GenBank/DDBJ databases">
        <title>Sequencing the genomes of 1000 actinobacteria strains.</title>
        <authorList>
            <person name="Klenk H.-P."/>
        </authorList>
    </citation>
    <scope>NUCLEOTIDE SEQUENCE [LARGE SCALE GENOMIC DNA]</scope>
    <source>
        <strain evidence="3 4">DSM 43805</strain>
    </source>
</reference>
<keyword evidence="2" id="KW-1133">Transmembrane helix</keyword>
<keyword evidence="2" id="KW-0472">Membrane</keyword>
<evidence type="ECO:0000256" key="2">
    <source>
        <dbReference type="SAM" id="Phobius"/>
    </source>
</evidence>
<evidence type="ECO:0000256" key="1">
    <source>
        <dbReference type="SAM" id="MobiDB-lite"/>
    </source>
</evidence>
<keyword evidence="4" id="KW-1185">Reference proteome</keyword>
<accession>A0A4R6JYQ1</accession>
<dbReference type="AlphaFoldDB" id="A0A4R6JYQ1"/>
<feature type="compositionally biased region" description="Basic and acidic residues" evidence="1">
    <location>
        <begin position="130"/>
        <end position="141"/>
    </location>
</feature>
<feature type="transmembrane region" description="Helical" evidence="2">
    <location>
        <begin position="55"/>
        <end position="77"/>
    </location>
</feature>
<evidence type="ECO:0000313" key="4">
    <source>
        <dbReference type="Proteomes" id="UP000294901"/>
    </source>
</evidence>
<dbReference type="Proteomes" id="UP000294901">
    <property type="component" value="Unassembled WGS sequence"/>
</dbReference>
<evidence type="ECO:0000313" key="3">
    <source>
        <dbReference type="EMBL" id="TDO40851.1"/>
    </source>
</evidence>
<feature type="region of interest" description="Disordered" evidence="1">
    <location>
        <begin position="120"/>
        <end position="141"/>
    </location>
</feature>
<protein>
    <recommendedName>
        <fullName evidence="5">DUF3099 family protein</fullName>
    </recommendedName>
</protein>
<dbReference type="EMBL" id="SNWR01000001">
    <property type="protein sequence ID" value="TDO40851.1"/>
    <property type="molecule type" value="Genomic_DNA"/>
</dbReference>
<gene>
    <name evidence="3" type="ORF">C8E87_4570</name>
</gene>
<proteinExistence type="predicted"/>
<comment type="caution">
    <text evidence="3">The sequence shown here is derived from an EMBL/GenBank/DDBJ whole genome shotgun (WGS) entry which is preliminary data.</text>
</comment>